<dbReference type="InterPro" id="IPR006119">
    <property type="entry name" value="Resolv_N"/>
</dbReference>
<dbReference type="InterPro" id="IPR011109">
    <property type="entry name" value="DNA_bind_recombinase_dom"/>
</dbReference>
<evidence type="ECO:0000313" key="9">
    <source>
        <dbReference type="Proteomes" id="UP000003558"/>
    </source>
</evidence>
<evidence type="ECO:0000259" key="7">
    <source>
        <dbReference type="PROSITE" id="PS51736"/>
    </source>
</evidence>
<dbReference type="AlphaFoldDB" id="F9VQX3"/>
<keyword evidence="2" id="KW-0238">DNA-binding</keyword>
<evidence type="ECO:0000256" key="6">
    <source>
        <dbReference type="SAM" id="MobiDB-lite"/>
    </source>
</evidence>
<dbReference type="Pfam" id="PF07508">
    <property type="entry name" value="Recombinase"/>
    <property type="match status" value="1"/>
</dbReference>
<proteinExistence type="predicted"/>
<dbReference type="GO" id="GO:0015074">
    <property type="term" value="P:DNA integration"/>
    <property type="evidence" value="ECO:0007669"/>
    <property type="project" value="UniProtKB-KW"/>
</dbReference>
<gene>
    <name evidence="8" type="ORF">GOALK_016_01350</name>
</gene>
<evidence type="ECO:0000256" key="5">
    <source>
        <dbReference type="PROSITE-ProRule" id="PRU10137"/>
    </source>
</evidence>
<feature type="domain" description="Resolvase/invertase-type recombinase catalytic" evidence="7">
    <location>
        <begin position="35"/>
        <end position="181"/>
    </location>
</feature>
<dbReference type="PANTHER" id="PTHR30461:SF2">
    <property type="entry name" value="SERINE RECOMBINASE PINE-RELATED"/>
    <property type="match status" value="1"/>
</dbReference>
<feature type="active site" description="O-(5'-phospho-DNA)-serine intermediate" evidence="4 5">
    <location>
        <position position="43"/>
    </location>
</feature>
<dbReference type="PROSITE" id="PS00397">
    <property type="entry name" value="RECOMBINASES_1"/>
    <property type="match status" value="1"/>
</dbReference>
<evidence type="ECO:0000256" key="4">
    <source>
        <dbReference type="PIRSR" id="PIRSR606118-50"/>
    </source>
</evidence>
<organism evidence="8 9">
    <name type="scientific">Gordonia alkanivorans NBRC 16433</name>
    <dbReference type="NCBI Taxonomy" id="1027371"/>
    <lineage>
        <taxon>Bacteria</taxon>
        <taxon>Bacillati</taxon>
        <taxon>Actinomycetota</taxon>
        <taxon>Actinomycetes</taxon>
        <taxon>Mycobacteriales</taxon>
        <taxon>Gordoniaceae</taxon>
        <taxon>Gordonia</taxon>
    </lineage>
</organism>
<dbReference type="Gene3D" id="3.40.50.1390">
    <property type="entry name" value="Resolvase, N-terminal catalytic domain"/>
    <property type="match status" value="1"/>
</dbReference>
<dbReference type="Pfam" id="PF00239">
    <property type="entry name" value="Resolvase"/>
    <property type="match status" value="1"/>
</dbReference>
<name>F9VQX3_9ACTN</name>
<evidence type="ECO:0000256" key="3">
    <source>
        <dbReference type="ARBA" id="ARBA00023172"/>
    </source>
</evidence>
<dbReference type="InterPro" id="IPR050639">
    <property type="entry name" value="SSR_resolvase"/>
</dbReference>
<dbReference type="SMART" id="SM00857">
    <property type="entry name" value="Resolvase"/>
    <property type="match status" value="1"/>
</dbReference>
<sequence length="245" mass="26935">MTKSKPTSRAEALRRALADKSQPAEPEVAEYQPLKVIGYVRVSTTVQDTNGYGLRSQRDSLAEYCRERGHQLLTVTSDVVSGGKAAEMHGRAVAINALEAGMADALLVRALDRATRDQLDAAELYKRAELHGWRLLDLEGADSGEPSQRLTADIRLAVAAEERRRISVRTKEGLARAKREGKKLGRPSRIDPLVVKEIVSMRREEGLGPKAIANWLDEAGIATPGGGYRWHYATVRRVLSREGVA</sequence>
<dbReference type="PANTHER" id="PTHR30461">
    <property type="entry name" value="DNA-INVERTASE FROM LAMBDOID PROPHAGE"/>
    <property type="match status" value="1"/>
</dbReference>
<dbReference type="PROSITE" id="PS51736">
    <property type="entry name" value="RECOMBINASES_3"/>
    <property type="match status" value="1"/>
</dbReference>
<dbReference type="EMBL" id="BACI01000016">
    <property type="protein sequence ID" value="GAA11012.1"/>
    <property type="molecule type" value="Genomic_DNA"/>
</dbReference>
<dbReference type="eggNOG" id="COG1961">
    <property type="taxonomic scope" value="Bacteria"/>
</dbReference>
<dbReference type="STRING" id="1027371.GOALK_016_01350"/>
<keyword evidence="1" id="KW-0229">DNA integration</keyword>
<protein>
    <submittedName>
        <fullName evidence="8">Putative resolvase</fullName>
    </submittedName>
</protein>
<dbReference type="CDD" id="cd00338">
    <property type="entry name" value="Ser_Recombinase"/>
    <property type="match status" value="1"/>
</dbReference>
<dbReference type="GO" id="GO:0003677">
    <property type="term" value="F:DNA binding"/>
    <property type="evidence" value="ECO:0007669"/>
    <property type="project" value="UniProtKB-KW"/>
</dbReference>
<evidence type="ECO:0000256" key="2">
    <source>
        <dbReference type="ARBA" id="ARBA00023125"/>
    </source>
</evidence>
<keyword evidence="3" id="KW-0233">DNA recombination</keyword>
<evidence type="ECO:0000313" key="8">
    <source>
        <dbReference type="EMBL" id="GAA11012.1"/>
    </source>
</evidence>
<evidence type="ECO:0000256" key="1">
    <source>
        <dbReference type="ARBA" id="ARBA00022908"/>
    </source>
</evidence>
<dbReference type="RefSeq" id="WP_006357187.1">
    <property type="nucleotide sequence ID" value="NZ_BACI01000016.1"/>
</dbReference>
<dbReference type="GO" id="GO:0000150">
    <property type="term" value="F:DNA strand exchange activity"/>
    <property type="evidence" value="ECO:0007669"/>
    <property type="project" value="InterPro"/>
</dbReference>
<comment type="caution">
    <text evidence="8">The sequence shown here is derived from an EMBL/GenBank/DDBJ whole genome shotgun (WGS) entry which is preliminary data.</text>
</comment>
<reference evidence="8 9" key="1">
    <citation type="submission" date="2011-05" db="EMBL/GenBank/DDBJ databases">
        <title>Whole genome shotgun sequence of Gordonia alkanivorans NBRC 16433.</title>
        <authorList>
            <person name="Hosoyama A."/>
            <person name="Nakamura S."/>
            <person name="Takarada H."/>
            <person name="Tsuchikane K."/>
            <person name="Yamazaki S."/>
            <person name="Fujita N."/>
        </authorList>
    </citation>
    <scope>NUCLEOTIDE SEQUENCE [LARGE SCALE GENOMIC DNA]</scope>
    <source>
        <strain evidence="8 9">NBRC 16433</strain>
    </source>
</reference>
<dbReference type="InterPro" id="IPR036162">
    <property type="entry name" value="Resolvase-like_N_sf"/>
</dbReference>
<feature type="region of interest" description="Disordered" evidence="6">
    <location>
        <begin position="1"/>
        <end position="25"/>
    </location>
</feature>
<dbReference type="Proteomes" id="UP000003558">
    <property type="component" value="Unassembled WGS sequence"/>
</dbReference>
<accession>F9VQX3</accession>
<dbReference type="InterPro" id="IPR006118">
    <property type="entry name" value="Recombinase_CS"/>
</dbReference>
<dbReference type="SUPFAM" id="SSF53041">
    <property type="entry name" value="Resolvase-like"/>
    <property type="match status" value="1"/>
</dbReference>